<organism evidence="1">
    <name type="scientific">Fusarium oxysporum f. sp. vasinfectum 25433</name>
    <dbReference type="NCBI Taxonomy" id="1089449"/>
    <lineage>
        <taxon>Eukaryota</taxon>
        <taxon>Fungi</taxon>
        <taxon>Dikarya</taxon>
        <taxon>Ascomycota</taxon>
        <taxon>Pezizomycotina</taxon>
        <taxon>Sordariomycetes</taxon>
        <taxon>Hypocreomycetidae</taxon>
        <taxon>Hypocreales</taxon>
        <taxon>Nectriaceae</taxon>
        <taxon>Fusarium</taxon>
        <taxon>Fusarium oxysporum species complex</taxon>
    </lineage>
</organism>
<gene>
    <name evidence="1" type="ORF">FOTG_05500</name>
</gene>
<dbReference type="Proteomes" id="UP000030701">
    <property type="component" value="Unassembled WGS sequence"/>
</dbReference>
<protein>
    <submittedName>
        <fullName evidence="1">Uncharacterized protein</fullName>
    </submittedName>
</protein>
<proteinExistence type="predicted"/>
<accession>X0LU24</accession>
<dbReference type="EMBL" id="JH657926">
    <property type="protein sequence ID" value="EXM29353.1"/>
    <property type="molecule type" value="Genomic_DNA"/>
</dbReference>
<reference evidence="1" key="2">
    <citation type="submission" date="2012-05" db="EMBL/GenBank/DDBJ databases">
        <title>The Genome Annotation of Fusarium oxysporum Cotton.</title>
        <authorList>
            <consortium name="The Broad Institute Genomics Platform"/>
            <person name="Ma L.-J."/>
            <person name="Corby-Kistler H."/>
            <person name="Broz K."/>
            <person name="Gale L.R."/>
            <person name="Jonkers W."/>
            <person name="O'Donnell K."/>
            <person name="Ploetz R."/>
            <person name="Steinberg C."/>
            <person name="Schwartz D.C."/>
            <person name="VanEtten H."/>
            <person name="Zhou S."/>
            <person name="Young S.K."/>
            <person name="Zeng Q."/>
            <person name="Gargeya S."/>
            <person name="Fitzgerald M."/>
            <person name="Abouelleil A."/>
            <person name="Alvarado L."/>
            <person name="Chapman S.B."/>
            <person name="Gainer-Dewar J."/>
            <person name="Goldberg J."/>
            <person name="Griggs A."/>
            <person name="Gujja S."/>
            <person name="Hansen M."/>
            <person name="Howarth C."/>
            <person name="Imamovic A."/>
            <person name="Ireland A."/>
            <person name="Larimer J."/>
            <person name="McCowan C."/>
            <person name="Murphy C."/>
            <person name="Pearson M."/>
            <person name="Poon T.W."/>
            <person name="Priest M."/>
            <person name="Roberts A."/>
            <person name="Saif S."/>
            <person name="Shea T."/>
            <person name="Sykes S."/>
            <person name="Wortman J."/>
            <person name="Nusbaum C."/>
            <person name="Birren B."/>
        </authorList>
    </citation>
    <scope>NUCLEOTIDE SEQUENCE</scope>
    <source>
        <strain evidence="1">25433</strain>
    </source>
</reference>
<dbReference type="AlphaFoldDB" id="X0LU24"/>
<reference evidence="1" key="1">
    <citation type="submission" date="2011-11" db="EMBL/GenBank/DDBJ databases">
        <title>The Genome Sequence of Fusarium oxysporum Cotton.</title>
        <authorList>
            <consortium name="The Broad Institute Genome Sequencing Platform"/>
            <person name="Ma L.-J."/>
            <person name="Gale L.R."/>
            <person name="Schwartz D.C."/>
            <person name="Zhou S."/>
            <person name="Corby-Kistler H."/>
            <person name="Young S.K."/>
            <person name="Zeng Q."/>
            <person name="Gargeya S."/>
            <person name="Fitzgerald M."/>
            <person name="Haas B."/>
            <person name="Abouelleil A."/>
            <person name="Alvarado L."/>
            <person name="Arachchi H.M."/>
            <person name="Berlin A."/>
            <person name="Brown A."/>
            <person name="Chapman S.B."/>
            <person name="Chen Z."/>
            <person name="Dunbar C."/>
            <person name="Freedman E."/>
            <person name="Gearin G."/>
            <person name="Goldberg J."/>
            <person name="Griggs A."/>
            <person name="Gujja S."/>
            <person name="Heiman D."/>
            <person name="Howarth C."/>
            <person name="Larson L."/>
            <person name="Lui A."/>
            <person name="MacDonald P.J.P."/>
            <person name="Montmayeur A."/>
            <person name="Murphy C."/>
            <person name="Neiman D."/>
            <person name="Pearson M."/>
            <person name="Priest M."/>
            <person name="Roberts A."/>
            <person name="Saif S."/>
            <person name="Shea T."/>
            <person name="Shenoy N."/>
            <person name="Sisk P."/>
            <person name="Stolte C."/>
            <person name="Sykes S."/>
            <person name="Wortman J."/>
            <person name="Nusbaum C."/>
            <person name="Birren B."/>
        </authorList>
    </citation>
    <scope>NUCLEOTIDE SEQUENCE [LARGE SCALE GENOMIC DNA]</scope>
    <source>
        <strain evidence="1">25433</strain>
    </source>
</reference>
<name>X0LU24_FUSOX</name>
<evidence type="ECO:0000313" key="1">
    <source>
        <dbReference type="EMBL" id="EXM29353.1"/>
    </source>
</evidence>
<sequence>MNITRVSASHQRSKALTLTPRTKTLRLGVHVLGWLSDALGDSQKHPEIPGHNFKIQLHYAVWPASHASPRGIFHSGNDRK</sequence>
<dbReference type="HOGENOM" id="CLU_2589836_0_0_1"/>